<feature type="compositionally biased region" description="Acidic residues" evidence="1">
    <location>
        <begin position="30"/>
        <end position="46"/>
    </location>
</feature>
<dbReference type="EMBL" id="JACSDY010000001">
    <property type="protein sequence ID" value="KAF7437729.1"/>
    <property type="molecule type" value="Genomic_DNA"/>
</dbReference>
<organism evidence="2 3">
    <name type="scientific">Vespula pensylvanica</name>
    <name type="common">Western yellow jacket</name>
    <name type="synonym">Wasp</name>
    <dbReference type="NCBI Taxonomy" id="30213"/>
    <lineage>
        <taxon>Eukaryota</taxon>
        <taxon>Metazoa</taxon>
        <taxon>Ecdysozoa</taxon>
        <taxon>Arthropoda</taxon>
        <taxon>Hexapoda</taxon>
        <taxon>Insecta</taxon>
        <taxon>Pterygota</taxon>
        <taxon>Neoptera</taxon>
        <taxon>Endopterygota</taxon>
        <taxon>Hymenoptera</taxon>
        <taxon>Apocrita</taxon>
        <taxon>Aculeata</taxon>
        <taxon>Vespoidea</taxon>
        <taxon>Vespidae</taxon>
        <taxon>Vespinae</taxon>
        <taxon>Vespula</taxon>
    </lineage>
</organism>
<evidence type="ECO:0000313" key="2">
    <source>
        <dbReference type="EMBL" id="KAF7437729.1"/>
    </source>
</evidence>
<dbReference type="AlphaFoldDB" id="A0A834PDI5"/>
<name>A0A834PDI5_VESPE</name>
<evidence type="ECO:0000256" key="1">
    <source>
        <dbReference type="SAM" id="MobiDB-lite"/>
    </source>
</evidence>
<protein>
    <submittedName>
        <fullName evidence="2">Uncharacterized protein</fullName>
    </submittedName>
</protein>
<evidence type="ECO:0000313" key="3">
    <source>
        <dbReference type="Proteomes" id="UP000600918"/>
    </source>
</evidence>
<comment type="caution">
    <text evidence="2">The sequence shown here is derived from an EMBL/GenBank/DDBJ whole genome shotgun (WGS) entry which is preliminary data.</text>
</comment>
<dbReference type="Proteomes" id="UP000600918">
    <property type="component" value="Unassembled WGS sequence"/>
</dbReference>
<accession>A0A834PDI5</accession>
<feature type="compositionally biased region" description="Basic and acidic residues" evidence="1">
    <location>
        <begin position="16"/>
        <end position="29"/>
    </location>
</feature>
<sequence>MPTIVGTQLTWSSSEAKGRTTSRREKEEVMENVEDEDEDEEDEDEVKGETNEREWTNSLLNPKRIEQRKRPCWKTTGLWQLLNVI</sequence>
<keyword evidence="3" id="KW-1185">Reference proteome</keyword>
<feature type="region of interest" description="Disordered" evidence="1">
    <location>
        <begin position="1"/>
        <end position="55"/>
    </location>
</feature>
<proteinExistence type="predicted"/>
<reference evidence="2" key="1">
    <citation type="journal article" date="2020" name="G3 (Bethesda)">
        <title>High-Quality Assemblies for Three Invasive Social Wasps from the &lt;i&gt;Vespula&lt;/i&gt; Genus.</title>
        <authorList>
            <person name="Harrop T.W.R."/>
            <person name="Guhlin J."/>
            <person name="McLaughlin G.M."/>
            <person name="Permina E."/>
            <person name="Stockwell P."/>
            <person name="Gilligan J."/>
            <person name="Le Lec M.F."/>
            <person name="Gruber M.A.M."/>
            <person name="Quinn O."/>
            <person name="Lovegrove M."/>
            <person name="Duncan E.J."/>
            <person name="Remnant E.J."/>
            <person name="Van Eeckhoven J."/>
            <person name="Graham B."/>
            <person name="Knapp R.A."/>
            <person name="Langford K.W."/>
            <person name="Kronenberg Z."/>
            <person name="Press M.O."/>
            <person name="Eacker S.M."/>
            <person name="Wilson-Rankin E.E."/>
            <person name="Purcell J."/>
            <person name="Lester P.J."/>
            <person name="Dearden P.K."/>
        </authorList>
    </citation>
    <scope>NUCLEOTIDE SEQUENCE</scope>
    <source>
        <strain evidence="2">Volc-1</strain>
    </source>
</reference>
<feature type="compositionally biased region" description="Polar residues" evidence="1">
    <location>
        <begin position="1"/>
        <end position="15"/>
    </location>
</feature>
<gene>
    <name evidence="2" type="ORF">H0235_000120</name>
</gene>